<dbReference type="GO" id="GO:0008270">
    <property type="term" value="F:zinc ion binding"/>
    <property type="evidence" value="ECO:0007669"/>
    <property type="project" value="InterPro"/>
</dbReference>
<feature type="region of interest" description="Disordered" evidence="1">
    <location>
        <begin position="224"/>
        <end position="249"/>
    </location>
</feature>
<name>A0A9R1XY25_LACSA</name>
<evidence type="ECO:0000259" key="2">
    <source>
        <dbReference type="SMART" id="SM00575"/>
    </source>
</evidence>
<evidence type="ECO:0000256" key="1">
    <source>
        <dbReference type="SAM" id="MobiDB-lite"/>
    </source>
</evidence>
<feature type="domain" description="Zinc finger PMZ-type" evidence="2">
    <location>
        <begin position="821"/>
        <end position="848"/>
    </location>
</feature>
<gene>
    <name evidence="3" type="ORF">LSAT_V11C100030200</name>
</gene>
<protein>
    <recommendedName>
        <fullName evidence="2">Zinc finger PMZ-type domain-containing protein</fullName>
    </recommendedName>
</protein>
<proteinExistence type="predicted"/>
<sequence>MVLTLWSLRPRYTQPPDLRKEYGSISSFCTFKINHGGSFTNTVSGRSYIDGLVDHFDFVDMDVLSVHELDDMMAVLGYNDGGIMFYHFMIPEIDLDSGLLPLGTDQEVIQLARYVLNHKKINLYIEHGNTRVVPYFKSPLKVHIEEVEGNDSPEMNRVRMKRKSIGSCSKKLDLNESTDLSKLIVPYEPVINKKHSVDRENDPFKGIWWGKNLHDVEFFEDEYSGSKESVSEGPWSEGSRSEGNMPDDESEDKDFFVDLENIVDDVDVDMKEFHIHVDEDVEWVQKTTKEASGSGVDFTEGEDLEVIDPESFESPIVDEDNNRERMLRDIRKEKSCSEGVVHQKAFTLGQKFKTKKDVKEYINKHAVEIKRDLHFEKNDKTRIRAKCRGVVPYMSGGPWTKSRTGFKDKTVNMKEGKCPWVVLVSRPKERDEWVVNTLVSEHRCVQSRTIKACNYKFIAANIVKQIESNPTIPANALQEDLIQKFEMNMSRMKVHQAKELAQKHVFGDFQKQYAILRDYGLELMERNPGTNVKIDCYSEPNLNSDTRTFRRIYICLGALKEGFKANLRDFIGLDGTFMKGPYPGQILTAAGVDSNNGIYSLAYALVENETTNSWTWFLEQLGDDLELYANSNFTFISDRQKGIIPVIAKLFPQAEHRFCLRHIYENIKRQWKDKELKDLVWACATATTIRHFEKALEELKKFKAEAHDWLIQIPLAHWARSHFSGRAHTNILLNNLCEVLNGKIQGGRDKPIIYCLEYIREYLMKGICNIDRCNDPLTPTATSLLDQMKRQAQKHRCIFNGVKTQVTTHWGDQFIVNLDEKTFTCRHWEITGMLCSHAISAIWDKIKHGAENVPELEHWVHPCYWLVTWAEVYKCKIEPINGRLMWPKSQCPTKLLPPKHVVQVGRPKKKRKRAYDEPTTQGHKLSKRWTTVTCRKCNNKGHNSRTCKGQGGPNDKRTEETGG</sequence>
<comment type="caution">
    <text evidence="3">The sequence shown here is derived from an EMBL/GenBank/DDBJ whole genome shotgun (WGS) entry which is preliminary data.</text>
</comment>
<dbReference type="Pfam" id="PF10551">
    <property type="entry name" value="MULE"/>
    <property type="match status" value="1"/>
</dbReference>
<dbReference type="InterPro" id="IPR006564">
    <property type="entry name" value="Znf_PMZ"/>
</dbReference>
<evidence type="ECO:0000313" key="4">
    <source>
        <dbReference type="Proteomes" id="UP000235145"/>
    </source>
</evidence>
<dbReference type="Pfam" id="PF26130">
    <property type="entry name" value="PB1-like"/>
    <property type="match status" value="1"/>
</dbReference>
<dbReference type="PANTHER" id="PTHR31973:SF190">
    <property type="entry name" value="MULE TRANSPOSASE DOMAIN-CONTAINING PROTEIN"/>
    <property type="match status" value="1"/>
</dbReference>
<dbReference type="InterPro" id="IPR004332">
    <property type="entry name" value="Transposase_MuDR"/>
</dbReference>
<dbReference type="SMART" id="SM00575">
    <property type="entry name" value="ZnF_PMZ"/>
    <property type="match status" value="1"/>
</dbReference>
<dbReference type="Proteomes" id="UP000235145">
    <property type="component" value="Unassembled WGS sequence"/>
</dbReference>
<dbReference type="AlphaFoldDB" id="A0A9R1XY25"/>
<feature type="region of interest" description="Disordered" evidence="1">
    <location>
        <begin position="937"/>
        <end position="963"/>
    </location>
</feature>
<dbReference type="InterPro" id="IPR058594">
    <property type="entry name" value="PB1-like_dom_pln"/>
</dbReference>
<evidence type="ECO:0000313" key="3">
    <source>
        <dbReference type="EMBL" id="KAJ0226277.1"/>
    </source>
</evidence>
<keyword evidence="4" id="KW-1185">Reference proteome</keyword>
<organism evidence="3 4">
    <name type="scientific">Lactuca sativa</name>
    <name type="common">Garden lettuce</name>
    <dbReference type="NCBI Taxonomy" id="4236"/>
    <lineage>
        <taxon>Eukaryota</taxon>
        <taxon>Viridiplantae</taxon>
        <taxon>Streptophyta</taxon>
        <taxon>Embryophyta</taxon>
        <taxon>Tracheophyta</taxon>
        <taxon>Spermatophyta</taxon>
        <taxon>Magnoliopsida</taxon>
        <taxon>eudicotyledons</taxon>
        <taxon>Gunneridae</taxon>
        <taxon>Pentapetalae</taxon>
        <taxon>asterids</taxon>
        <taxon>campanulids</taxon>
        <taxon>Asterales</taxon>
        <taxon>Asteraceae</taxon>
        <taxon>Cichorioideae</taxon>
        <taxon>Cichorieae</taxon>
        <taxon>Lactucinae</taxon>
        <taxon>Lactuca</taxon>
    </lineage>
</organism>
<feature type="compositionally biased region" description="Basic and acidic residues" evidence="1">
    <location>
        <begin position="954"/>
        <end position="963"/>
    </location>
</feature>
<dbReference type="EMBL" id="NBSK02000001">
    <property type="protein sequence ID" value="KAJ0226277.1"/>
    <property type="molecule type" value="Genomic_DNA"/>
</dbReference>
<reference evidence="3 4" key="1">
    <citation type="journal article" date="2017" name="Nat. Commun.">
        <title>Genome assembly with in vitro proximity ligation data and whole-genome triplication in lettuce.</title>
        <authorList>
            <person name="Reyes-Chin-Wo S."/>
            <person name="Wang Z."/>
            <person name="Yang X."/>
            <person name="Kozik A."/>
            <person name="Arikit S."/>
            <person name="Song C."/>
            <person name="Xia L."/>
            <person name="Froenicke L."/>
            <person name="Lavelle D.O."/>
            <person name="Truco M.J."/>
            <person name="Xia R."/>
            <person name="Zhu S."/>
            <person name="Xu C."/>
            <person name="Xu H."/>
            <person name="Xu X."/>
            <person name="Cox K."/>
            <person name="Korf I."/>
            <person name="Meyers B.C."/>
            <person name="Michelmore R.W."/>
        </authorList>
    </citation>
    <scope>NUCLEOTIDE SEQUENCE [LARGE SCALE GENOMIC DNA]</scope>
    <source>
        <strain evidence="4">cv. Salinas</strain>
        <tissue evidence="3">Seedlings</tissue>
    </source>
</reference>
<accession>A0A9R1XY25</accession>
<dbReference type="PANTHER" id="PTHR31973">
    <property type="entry name" value="POLYPROTEIN, PUTATIVE-RELATED"/>
    <property type="match status" value="1"/>
</dbReference>
<dbReference type="InterPro" id="IPR018289">
    <property type="entry name" value="MULE_transposase_dom"/>
</dbReference>
<dbReference type="Pfam" id="PF03108">
    <property type="entry name" value="DBD_Tnp_Mut"/>
    <property type="match status" value="1"/>
</dbReference>